<organism evidence="4 5">
    <name type="scientific">Paenibacillus agilis</name>
    <dbReference type="NCBI Taxonomy" id="3020863"/>
    <lineage>
        <taxon>Bacteria</taxon>
        <taxon>Bacillati</taxon>
        <taxon>Bacillota</taxon>
        <taxon>Bacilli</taxon>
        <taxon>Bacillales</taxon>
        <taxon>Paenibacillaceae</taxon>
        <taxon>Paenibacillus</taxon>
    </lineage>
</organism>
<accession>A0A559J022</accession>
<dbReference type="GO" id="GO:1901605">
    <property type="term" value="P:alpha-amino acid metabolic process"/>
    <property type="evidence" value="ECO:0007669"/>
    <property type="project" value="UniProtKB-ARBA"/>
</dbReference>
<evidence type="ECO:0000259" key="3">
    <source>
        <dbReference type="Pfam" id="PF00291"/>
    </source>
</evidence>
<dbReference type="CDD" id="cd01561">
    <property type="entry name" value="CBS_like"/>
    <property type="match status" value="1"/>
</dbReference>
<dbReference type="AlphaFoldDB" id="A0A559J022"/>
<dbReference type="Pfam" id="PF00291">
    <property type="entry name" value="PALP"/>
    <property type="match status" value="1"/>
</dbReference>
<feature type="domain" description="Tryptophan synthase beta chain-like PALP" evidence="3">
    <location>
        <begin position="6"/>
        <end position="291"/>
    </location>
</feature>
<dbReference type="EMBL" id="VNJK01000001">
    <property type="protein sequence ID" value="TVX93207.1"/>
    <property type="molecule type" value="Genomic_DNA"/>
</dbReference>
<dbReference type="InterPro" id="IPR050214">
    <property type="entry name" value="Cys_Synth/Cystath_Beta-Synth"/>
</dbReference>
<dbReference type="SUPFAM" id="SSF53686">
    <property type="entry name" value="Tryptophan synthase beta subunit-like PLP-dependent enzymes"/>
    <property type="match status" value="1"/>
</dbReference>
<evidence type="ECO:0000313" key="4">
    <source>
        <dbReference type="EMBL" id="TVX93207.1"/>
    </source>
</evidence>
<sequence>MIYRNITECIGNTPIVALEDELVPVGKRLLLKLDYFNPTFSVKDRTAFGIVKQALESGEIKPGGLVIESTSGNLGKSLAMLGAVYHFQVLIVVDPKISPSLLKWYKAYGAEIEMVTELDEDGGYQKTRYRRIQELLREYPDAYWPNQYDNPANPAYHYATTAQELIDLPIDAVVGAVSTGGHLCGIGKFMKESKPDIQVVACDVEGSAIFNHPFHTYLINGVGLSWRTANTDLSVIDQVCMASDQEAISTCRLLASDHGLMVGGSGGLAVISALSYLYHSNASTAVAIIPDTGTNYLDQLYDDEWLTSKEITLLDRKQLQHSIHSKKLFSPNKDVLYSASHK</sequence>
<keyword evidence="5" id="KW-1185">Reference proteome</keyword>
<dbReference type="PANTHER" id="PTHR10314">
    <property type="entry name" value="CYSTATHIONINE BETA-SYNTHASE"/>
    <property type="match status" value="1"/>
</dbReference>
<dbReference type="InterPro" id="IPR001926">
    <property type="entry name" value="TrpB-like_PALP"/>
</dbReference>
<dbReference type="Gene3D" id="3.40.50.1100">
    <property type="match status" value="2"/>
</dbReference>
<proteinExistence type="predicted"/>
<name>A0A559J022_9BACL</name>
<evidence type="ECO:0000313" key="5">
    <source>
        <dbReference type="Proteomes" id="UP000318102"/>
    </source>
</evidence>
<dbReference type="RefSeq" id="WP_144989462.1">
    <property type="nucleotide sequence ID" value="NZ_VNJK01000001.1"/>
</dbReference>
<gene>
    <name evidence="4" type="ORF">FPZ44_09145</name>
</gene>
<evidence type="ECO:0000256" key="1">
    <source>
        <dbReference type="ARBA" id="ARBA00001933"/>
    </source>
</evidence>
<dbReference type="Proteomes" id="UP000318102">
    <property type="component" value="Unassembled WGS sequence"/>
</dbReference>
<evidence type="ECO:0000256" key="2">
    <source>
        <dbReference type="ARBA" id="ARBA00022898"/>
    </source>
</evidence>
<protein>
    <submittedName>
        <fullName evidence="4">Cysteine synthase family protein</fullName>
    </submittedName>
</protein>
<keyword evidence="2" id="KW-0663">Pyridoxal phosphate</keyword>
<dbReference type="InterPro" id="IPR036052">
    <property type="entry name" value="TrpB-like_PALP_sf"/>
</dbReference>
<reference evidence="4 5" key="1">
    <citation type="submission" date="2019-07" db="EMBL/GenBank/DDBJ databases">
        <authorList>
            <person name="Kim J."/>
        </authorList>
    </citation>
    <scope>NUCLEOTIDE SEQUENCE [LARGE SCALE GENOMIC DNA]</scope>
    <source>
        <strain evidence="4 5">N4</strain>
    </source>
</reference>
<comment type="caution">
    <text evidence="4">The sequence shown here is derived from an EMBL/GenBank/DDBJ whole genome shotgun (WGS) entry which is preliminary data.</text>
</comment>
<comment type="cofactor">
    <cofactor evidence="1">
        <name>pyridoxal 5'-phosphate</name>
        <dbReference type="ChEBI" id="CHEBI:597326"/>
    </cofactor>
</comment>
<dbReference type="OrthoDB" id="9808024at2"/>